<dbReference type="GO" id="GO:0005524">
    <property type="term" value="F:ATP binding"/>
    <property type="evidence" value="ECO:0007669"/>
    <property type="project" value="UniProtKB-UniRule"/>
</dbReference>
<dbReference type="PANTHER" id="PTHR32057:SF14">
    <property type="entry name" value="PROTEIN ADENYLYLTRANSFERASE SELO, MITOCHONDRIAL"/>
    <property type="match status" value="1"/>
</dbReference>
<evidence type="ECO:0000256" key="6">
    <source>
        <dbReference type="ARBA" id="ARBA00022840"/>
    </source>
</evidence>
<dbReference type="HAMAP" id="MF_00692">
    <property type="entry name" value="SelO"/>
    <property type="match status" value="1"/>
</dbReference>
<dbReference type="EC" id="2.7.7.108" evidence="8"/>
<dbReference type="OrthoDB" id="9776281at2"/>
<feature type="active site" description="Proton acceptor" evidence="8">
    <location>
        <position position="249"/>
    </location>
</feature>
<name>A0A5C1YS08_9PROT</name>
<feature type="binding site" evidence="8">
    <location>
        <position position="180"/>
    </location>
    <ligand>
        <name>ATP</name>
        <dbReference type="ChEBI" id="CHEBI:30616"/>
    </ligand>
</feature>
<feature type="binding site" evidence="8">
    <location>
        <position position="250"/>
    </location>
    <ligand>
        <name>Mg(2+)</name>
        <dbReference type="ChEBI" id="CHEBI:18420"/>
    </ligand>
</feature>
<feature type="binding site" evidence="8">
    <location>
        <position position="89"/>
    </location>
    <ligand>
        <name>ATP</name>
        <dbReference type="ChEBI" id="CHEBI:30616"/>
    </ligand>
</feature>
<comment type="catalytic activity">
    <reaction evidence="8">
        <text>L-histidyl-[protein] + UTP = N(tele)-(5'-uridylyl)-L-histidyl-[protein] + diphosphate</text>
        <dbReference type="Rhea" id="RHEA:83891"/>
        <dbReference type="Rhea" id="RHEA-COMP:9745"/>
        <dbReference type="Rhea" id="RHEA-COMP:20239"/>
        <dbReference type="ChEBI" id="CHEBI:29979"/>
        <dbReference type="ChEBI" id="CHEBI:33019"/>
        <dbReference type="ChEBI" id="CHEBI:46398"/>
        <dbReference type="ChEBI" id="CHEBI:233474"/>
    </reaction>
</comment>
<comment type="cofactor">
    <cofactor evidence="8">
        <name>Mg(2+)</name>
        <dbReference type="ChEBI" id="CHEBI:18420"/>
    </cofactor>
    <cofactor evidence="8">
        <name>Mn(2+)</name>
        <dbReference type="ChEBI" id="CHEBI:29035"/>
    </cofactor>
</comment>
<dbReference type="EMBL" id="CP043506">
    <property type="protein sequence ID" value="QEO18593.1"/>
    <property type="molecule type" value="Genomic_DNA"/>
</dbReference>
<feature type="binding site" evidence="8">
    <location>
        <position position="259"/>
    </location>
    <ligand>
        <name>ATP</name>
        <dbReference type="ChEBI" id="CHEBI:30616"/>
    </ligand>
</feature>
<organism evidence="9 10">
    <name type="scientific">Acetobacter vaccinii</name>
    <dbReference type="NCBI Taxonomy" id="2592655"/>
    <lineage>
        <taxon>Bacteria</taxon>
        <taxon>Pseudomonadati</taxon>
        <taxon>Pseudomonadota</taxon>
        <taxon>Alphaproteobacteria</taxon>
        <taxon>Acetobacterales</taxon>
        <taxon>Acetobacteraceae</taxon>
        <taxon>Acetobacter</taxon>
    </lineage>
</organism>
<gene>
    <name evidence="8" type="primary">ydiU</name>
    <name evidence="8" type="synonym">selO</name>
    <name evidence="9" type="ORF">FLP30_06030</name>
</gene>
<dbReference type="InterPro" id="IPR003846">
    <property type="entry name" value="SelO"/>
</dbReference>
<evidence type="ECO:0000256" key="4">
    <source>
        <dbReference type="ARBA" id="ARBA00022723"/>
    </source>
</evidence>
<protein>
    <recommendedName>
        <fullName evidence="8">Protein nucleotidyltransferase YdiU</fullName>
        <ecNumber evidence="8">2.7.7.-</ecNumber>
    </recommendedName>
    <alternativeName>
        <fullName evidence="8">Protein adenylyltransferase YdiU</fullName>
        <ecNumber evidence="8">2.7.7.108</ecNumber>
    </alternativeName>
    <alternativeName>
        <fullName evidence="8">Protein uridylyltransferase YdiU</fullName>
        <ecNumber evidence="8">2.7.7.-</ecNumber>
    </alternativeName>
</protein>
<proteinExistence type="inferred from homology"/>
<dbReference type="AlphaFoldDB" id="A0A5C1YS08"/>
<dbReference type="Proteomes" id="UP000324536">
    <property type="component" value="Chromosome"/>
</dbReference>
<feature type="binding site" evidence="8">
    <location>
        <position position="87"/>
    </location>
    <ligand>
        <name>ATP</name>
        <dbReference type="ChEBI" id="CHEBI:30616"/>
    </ligand>
</feature>
<comment type="catalytic activity">
    <reaction evidence="8">
        <text>L-seryl-[protein] + ATP = 3-O-(5'-adenylyl)-L-seryl-[protein] + diphosphate</text>
        <dbReference type="Rhea" id="RHEA:58120"/>
        <dbReference type="Rhea" id="RHEA-COMP:9863"/>
        <dbReference type="Rhea" id="RHEA-COMP:15073"/>
        <dbReference type="ChEBI" id="CHEBI:29999"/>
        <dbReference type="ChEBI" id="CHEBI:30616"/>
        <dbReference type="ChEBI" id="CHEBI:33019"/>
        <dbReference type="ChEBI" id="CHEBI:142516"/>
        <dbReference type="EC" id="2.7.7.108"/>
    </reaction>
</comment>
<reference evidence="9 10" key="1">
    <citation type="submission" date="2019-09" db="EMBL/GenBank/DDBJ databases">
        <title>Genome sequencing of strain KACC 21233.</title>
        <authorList>
            <person name="Heo J."/>
            <person name="Kim S.-J."/>
            <person name="Kim J.-S."/>
            <person name="Hong S.-B."/>
            <person name="Kwon S.-W."/>
        </authorList>
    </citation>
    <scope>NUCLEOTIDE SEQUENCE [LARGE SCALE GENOMIC DNA]</scope>
    <source>
        <strain evidence="9 10">KACC 21233</strain>
    </source>
</reference>
<evidence type="ECO:0000256" key="7">
    <source>
        <dbReference type="ARBA" id="ARBA00022842"/>
    </source>
</evidence>
<dbReference type="GO" id="GO:0000287">
    <property type="term" value="F:magnesium ion binding"/>
    <property type="evidence" value="ECO:0007669"/>
    <property type="project" value="UniProtKB-UniRule"/>
</dbReference>
<feature type="binding site" evidence="8">
    <location>
        <position position="122"/>
    </location>
    <ligand>
        <name>ATP</name>
        <dbReference type="ChEBI" id="CHEBI:30616"/>
    </ligand>
</feature>
<keyword evidence="3 8" id="KW-0548">Nucleotidyltransferase</keyword>
<dbReference type="Pfam" id="PF02696">
    <property type="entry name" value="SelO"/>
    <property type="match status" value="1"/>
</dbReference>
<keyword evidence="8" id="KW-0464">Manganese</keyword>
<feature type="binding site" evidence="8">
    <location>
        <position position="123"/>
    </location>
    <ligand>
        <name>ATP</name>
        <dbReference type="ChEBI" id="CHEBI:30616"/>
    </ligand>
</feature>
<comment type="catalytic activity">
    <reaction evidence="8">
        <text>L-threonyl-[protein] + ATP = 3-O-(5'-adenylyl)-L-threonyl-[protein] + diphosphate</text>
        <dbReference type="Rhea" id="RHEA:54292"/>
        <dbReference type="Rhea" id="RHEA-COMP:11060"/>
        <dbReference type="Rhea" id="RHEA-COMP:13847"/>
        <dbReference type="ChEBI" id="CHEBI:30013"/>
        <dbReference type="ChEBI" id="CHEBI:30616"/>
        <dbReference type="ChEBI" id="CHEBI:33019"/>
        <dbReference type="ChEBI" id="CHEBI:138113"/>
        <dbReference type="EC" id="2.7.7.108"/>
    </reaction>
</comment>
<dbReference type="PANTHER" id="PTHR32057">
    <property type="entry name" value="PROTEIN ADENYLYLTRANSFERASE SELO, MITOCHONDRIAL"/>
    <property type="match status" value="1"/>
</dbReference>
<feature type="binding site" evidence="8">
    <location>
        <position position="110"/>
    </location>
    <ligand>
        <name>ATP</name>
        <dbReference type="ChEBI" id="CHEBI:30616"/>
    </ligand>
</feature>
<feature type="binding site" evidence="8">
    <location>
        <position position="90"/>
    </location>
    <ligand>
        <name>ATP</name>
        <dbReference type="ChEBI" id="CHEBI:30616"/>
    </ligand>
</feature>
<feature type="binding site" evidence="8">
    <location>
        <position position="173"/>
    </location>
    <ligand>
        <name>ATP</name>
        <dbReference type="ChEBI" id="CHEBI:30616"/>
    </ligand>
</feature>
<keyword evidence="4 8" id="KW-0479">Metal-binding</keyword>
<keyword evidence="7 8" id="KW-0460">Magnesium</keyword>
<dbReference type="GO" id="GO:0070733">
    <property type="term" value="F:AMPylase activity"/>
    <property type="evidence" value="ECO:0007669"/>
    <property type="project" value="UniProtKB-EC"/>
</dbReference>
<comment type="catalytic activity">
    <reaction evidence="8">
        <text>L-seryl-[protein] + UTP = O-(5'-uridylyl)-L-seryl-[protein] + diphosphate</text>
        <dbReference type="Rhea" id="RHEA:64604"/>
        <dbReference type="Rhea" id="RHEA-COMP:9863"/>
        <dbReference type="Rhea" id="RHEA-COMP:16635"/>
        <dbReference type="ChEBI" id="CHEBI:29999"/>
        <dbReference type="ChEBI" id="CHEBI:33019"/>
        <dbReference type="ChEBI" id="CHEBI:46398"/>
        <dbReference type="ChEBI" id="CHEBI:156051"/>
    </reaction>
</comment>
<dbReference type="NCBIfam" id="NF000658">
    <property type="entry name" value="PRK00029.1"/>
    <property type="match status" value="1"/>
</dbReference>
<accession>A0A5C1YS08</accession>
<dbReference type="KEGG" id="acek:FLP30_06030"/>
<evidence type="ECO:0000256" key="8">
    <source>
        <dbReference type="HAMAP-Rule" id="MF_00692"/>
    </source>
</evidence>
<evidence type="ECO:0000313" key="9">
    <source>
        <dbReference type="EMBL" id="QEO18593.1"/>
    </source>
</evidence>
<sequence>MPQSLFNQSYASLPERFYARPALSGVAAPKLIRLNTPLAESLGLDPAWLAGPQGLAMLSGTAMPPGVDPVAQAYAGHQFGYFSPRLGDGRALLLGDVRDSAGHVREIQLKGSGPTPFSRRGDGRAALGPVLREYLISESMAALGIPTTRALAALATGEWVQRETPLPGAILARVASSHLRVGTFQYFMFLKDTEGLRLLADFAIARHCPDAAQAPRPYVALLAHVVAAQARLVAQWMLVGFIHGVMNTDNMAISGETIDYGPCAFMDHYDPATVFSFIDEQGRYAYTNQPTIALWNLTRLAETLLPLLSPVEAEAPPLAREVLATFNTQFHQAYFGGLRAKLGLREEHEGDEALFAALLETMARTGADFTNTFRALSDEDVLAGAMPATLPEAFADWLARWRLRAAQEQPAPIQERAAGMRAVNPCYIPRNHKVESMIAAAVGQGDYGPFEEMLSVLSRPYETQPGRDSFAAPPLPEERVRNTFCGT</sequence>
<keyword evidence="5 8" id="KW-0547">Nucleotide-binding</keyword>
<evidence type="ECO:0000256" key="2">
    <source>
        <dbReference type="ARBA" id="ARBA00022679"/>
    </source>
</evidence>
<keyword evidence="2 8" id="KW-0808">Transferase</keyword>
<dbReference type="EC" id="2.7.7.-" evidence="8"/>
<comment type="function">
    <text evidence="8">Nucleotidyltransferase involved in the post-translational modification of proteins. It can catalyze the addition of adenosine monophosphate (AMP) or uridine monophosphate (UMP) to a protein, resulting in modifications known as AMPylation and UMPylation.</text>
</comment>
<feature type="binding site" evidence="8">
    <location>
        <position position="259"/>
    </location>
    <ligand>
        <name>Mg(2+)</name>
        <dbReference type="ChEBI" id="CHEBI:18420"/>
    </ligand>
</feature>
<dbReference type="RefSeq" id="WP_149280252.1">
    <property type="nucleotide sequence ID" value="NZ_CP043506.1"/>
</dbReference>
<comment type="catalytic activity">
    <reaction evidence="8">
        <text>L-tyrosyl-[protein] + ATP = O-(5'-adenylyl)-L-tyrosyl-[protein] + diphosphate</text>
        <dbReference type="Rhea" id="RHEA:54288"/>
        <dbReference type="Rhea" id="RHEA-COMP:10136"/>
        <dbReference type="Rhea" id="RHEA-COMP:13846"/>
        <dbReference type="ChEBI" id="CHEBI:30616"/>
        <dbReference type="ChEBI" id="CHEBI:33019"/>
        <dbReference type="ChEBI" id="CHEBI:46858"/>
        <dbReference type="ChEBI" id="CHEBI:83624"/>
        <dbReference type="EC" id="2.7.7.108"/>
    </reaction>
</comment>
<evidence type="ECO:0000313" key="10">
    <source>
        <dbReference type="Proteomes" id="UP000324536"/>
    </source>
</evidence>
<comment type="catalytic activity">
    <reaction evidence="8">
        <text>L-tyrosyl-[protein] + UTP = O-(5'-uridylyl)-L-tyrosyl-[protein] + diphosphate</text>
        <dbReference type="Rhea" id="RHEA:83887"/>
        <dbReference type="Rhea" id="RHEA-COMP:10136"/>
        <dbReference type="Rhea" id="RHEA-COMP:20238"/>
        <dbReference type="ChEBI" id="CHEBI:33019"/>
        <dbReference type="ChEBI" id="CHEBI:46398"/>
        <dbReference type="ChEBI" id="CHEBI:46858"/>
        <dbReference type="ChEBI" id="CHEBI:90602"/>
    </reaction>
</comment>
<evidence type="ECO:0000256" key="5">
    <source>
        <dbReference type="ARBA" id="ARBA00022741"/>
    </source>
</evidence>
<dbReference type="GO" id="GO:0030145">
    <property type="term" value="F:manganese ion binding"/>
    <property type="evidence" value="ECO:0007669"/>
    <property type="project" value="UniProtKB-UniRule"/>
</dbReference>
<keyword evidence="6 8" id="KW-0067">ATP-binding</keyword>
<evidence type="ECO:0000256" key="3">
    <source>
        <dbReference type="ARBA" id="ARBA00022695"/>
    </source>
</evidence>
<evidence type="ECO:0000256" key="1">
    <source>
        <dbReference type="ARBA" id="ARBA00009747"/>
    </source>
</evidence>
<keyword evidence="10" id="KW-1185">Reference proteome</keyword>
<comment type="similarity">
    <text evidence="1 8">Belongs to the SELO family.</text>
</comment>